<evidence type="ECO:0000313" key="1">
    <source>
        <dbReference type="EMBL" id="KAK3781034.1"/>
    </source>
</evidence>
<proteinExistence type="predicted"/>
<protein>
    <submittedName>
        <fullName evidence="1">Uncharacterized protein</fullName>
    </submittedName>
</protein>
<dbReference type="Proteomes" id="UP001283361">
    <property type="component" value="Unassembled WGS sequence"/>
</dbReference>
<dbReference type="AlphaFoldDB" id="A0AAE1DS99"/>
<name>A0AAE1DS99_9GAST</name>
<gene>
    <name evidence="1" type="ORF">RRG08_046338</name>
</gene>
<keyword evidence="2" id="KW-1185">Reference proteome</keyword>
<sequence length="129" mass="14218">MPLLIVCIPLFAKSKQRRSRVLGSCNSQLSPSKREIFIRPDSVLISLGMVTCSPSIPGDLTHGPDRLSLITGSDTFCLGEAVKNSRRVTRTHSSGVLTGVQTVKVRHFARKEQGVHCTDRTHKVTCQEF</sequence>
<organism evidence="1 2">
    <name type="scientific">Elysia crispata</name>
    <name type="common">lettuce slug</name>
    <dbReference type="NCBI Taxonomy" id="231223"/>
    <lineage>
        <taxon>Eukaryota</taxon>
        <taxon>Metazoa</taxon>
        <taxon>Spiralia</taxon>
        <taxon>Lophotrochozoa</taxon>
        <taxon>Mollusca</taxon>
        <taxon>Gastropoda</taxon>
        <taxon>Heterobranchia</taxon>
        <taxon>Euthyneura</taxon>
        <taxon>Panpulmonata</taxon>
        <taxon>Sacoglossa</taxon>
        <taxon>Placobranchoidea</taxon>
        <taxon>Plakobranchidae</taxon>
        <taxon>Elysia</taxon>
    </lineage>
</organism>
<accession>A0AAE1DS99</accession>
<evidence type="ECO:0000313" key="2">
    <source>
        <dbReference type="Proteomes" id="UP001283361"/>
    </source>
</evidence>
<reference evidence="1" key="1">
    <citation type="journal article" date="2023" name="G3 (Bethesda)">
        <title>A reference genome for the long-term kleptoplast-retaining sea slug Elysia crispata morphotype clarki.</title>
        <authorList>
            <person name="Eastman K.E."/>
            <person name="Pendleton A.L."/>
            <person name="Shaikh M.A."/>
            <person name="Suttiyut T."/>
            <person name="Ogas R."/>
            <person name="Tomko P."/>
            <person name="Gavelis G."/>
            <person name="Widhalm J.R."/>
            <person name="Wisecaver J.H."/>
        </authorList>
    </citation>
    <scope>NUCLEOTIDE SEQUENCE</scope>
    <source>
        <strain evidence="1">ECLA1</strain>
    </source>
</reference>
<dbReference type="EMBL" id="JAWDGP010002673">
    <property type="protein sequence ID" value="KAK3781034.1"/>
    <property type="molecule type" value="Genomic_DNA"/>
</dbReference>
<comment type="caution">
    <text evidence="1">The sequence shown here is derived from an EMBL/GenBank/DDBJ whole genome shotgun (WGS) entry which is preliminary data.</text>
</comment>